<evidence type="ECO:0000313" key="3">
    <source>
        <dbReference type="Proteomes" id="UP000693946"/>
    </source>
</evidence>
<evidence type="ECO:0000313" key="2">
    <source>
        <dbReference type="EMBL" id="KAG7471603.1"/>
    </source>
</evidence>
<dbReference type="Proteomes" id="UP000693946">
    <property type="component" value="Unassembled WGS sequence"/>
</dbReference>
<feature type="region of interest" description="Disordered" evidence="1">
    <location>
        <begin position="33"/>
        <end position="76"/>
    </location>
</feature>
<reference evidence="2 3" key="1">
    <citation type="journal article" date="2021" name="Sci. Rep.">
        <title>Chromosome anchoring in Senegalese sole (Solea senegalensis) reveals sex-associated markers and genome rearrangements in flatfish.</title>
        <authorList>
            <person name="Guerrero-Cozar I."/>
            <person name="Gomez-Garrido J."/>
            <person name="Berbel C."/>
            <person name="Martinez-Blanch J.F."/>
            <person name="Alioto T."/>
            <person name="Claros M.G."/>
            <person name="Gagnaire P.A."/>
            <person name="Manchado M."/>
        </authorList>
    </citation>
    <scope>NUCLEOTIDE SEQUENCE [LARGE SCALE GENOMIC DNA]</scope>
    <source>
        <strain evidence="2">Sse05_10M</strain>
    </source>
</reference>
<protein>
    <recommendedName>
        <fullName evidence="4">TTF-type domain-containing protein</fullName>
    </recommendedName>
</protein>
<proteinExistence type="predicted"/>
<keyword evidence="3" id="KW-1185">Reference proteome</keyword>
<comment type="caution">
    <text evidence="2">The sequence shown here is derived from an EMBL/GenBank/DDBJ whole genome shotgun (WGS) entry which is preliminary data.</text>
</comment>
<organism evidence="2 3">
    <name type="scientific">Solea senegalensis</name>
    <name type="common">Senegalese sole</name>
    <dbReference type="NCBI Taxonomy" id="28829"/>
    <lineage>
        <taxon>Eukaryota</taxon>
        <taxon>Metazoa</taxon>
        <taxon>Chordata</taxon>
        <taxon>Craniata</taxon>
        <taxon>Vertebrata</taxon>
        <taxon>Euteleostomi</taxon>
        <taxon>Actinopterygii</taxon>
        <taxon>Neopterygii</taxon>
        <taxon>Teleostei</taxon>
        <taxon>Neoteleostei</taxon>
        <taxon>Acanthomorphata</taxon>
        <taxon>Carangaria</taxon>
        <taxon>Pleuronectiformes</taxon>
        <taxon>Pleuronectoidei</taxon>
        <taxon>Soleidae</taxon>
        <taxon>Solea</taxon>
    </lineage>
</organism>
<feature type="region of interest" description="Disordered" evidence="1">
    <location>
        <begin position="1"/>
        <end position="20"/>
    </location>
</feature>
<sequence>MRREKKINRQGQGRESKGIQTWIKRQRKIKILQREKESKRTGEREINEAAAASHSTTGFDLGDKDTGPRQVKLKSYPQDSFGTQKRAFHHNWLEYSVNQNTAFCFPCRVFGKSIKHDSLVSSGCKKWKKALVIFGKYEIA</sequence>
<evidence type="ECO:0008006" key="4">
    <source>
        <dbReference type="Google" id="ProtNLM"/>
    </source>
</evidence>
<feature type="compositionally biased region" description="Basic and acidic residues" evidence="1">
    <location>
        <begin position="33"/>
        <end position="47"/>
    </location>
</feature>
<accession>A0AAV6PME1</accession>
<evidence type="ECO:0000256" key="1">
    <source>
        <dbReference type="SAM" id="MobiDB-lite"/>
    </source>
</evidence>
<gene>
    <name evidence="2" type="ORF">JOB18_027089</name>
</gene>
<dbReference type="EMBL" id="JAGKHQ010000185">
    <property type="protein sequence ID" value="KAG7471603.1"/>
    <property type="molecule type" value="Genomic_DNA"/>
</dbReference>
<name>A0AAV6PME1_SOLSE</name>
<dbReference type="AlphaFoldDB" id="A0AAV6PME1"/>